<accession>A0A2K9YN87</accession>
<keyword evidence="3" id="KW-1185">Reference proteome</keyword>
<evidence type="ECO:0000313" key="3">
    <source>
        <dbReference type="Proteomes" id="UP000256939"/>
    </source>
</evidence>
<reference evidence="2 3" key="1">
    <citation type="submission" date="2016-12" db="EMBL/GenBank/DDBJ databases">
        <title>The Fecal Virome of Red-crowned Cranes.</title>
        <authorList>
            <person name="Yang S."/>
            <person name="Wang Y."/>
            <person name="Zhang W."/>
        </authorList>
    </citation>
    <scope>NUCLEOTIDE SEQUENCE [LARGE SCALE GENOMIC DNA]</scope>
    <source>
        <strain evidence="2">Yc-11</strain>
    </source>
</reference>
<name>A0A2K9YN87_9VIRU</name>
<dbReference type="Proteomes" id="UP000256939">
    <property type="component" value="Segment"/>
</dbReference>
<protein>
    <submittedName>
        <fullName evidence="2">Capsid protein</fullName>
    </submittedName>
</protein>
<evidence type="ECO:0000313" key="2">
    <source>
        <dbReference type="EMBL" id="AUW34320.1"/>
    </source>
</evidence>
<feature type="compositionally biased region" description="Polar residues" evidence="1">
    <location>
        <begin position="437"/>
        <end position="453"/>
    </location>
</feature>
<dbReference type="EMBL" id="KY312550">
    <property type="protein sequence ID" value="AUW34320.1"/>
    <property type="molecule type" value="Genomic_DNA"/>
</dbReference>
<proteinExistence type="predicted"/>
<gene>
    <name evidence="2" type="primary">VP1</name>
</gene>
<organism evidence="2 3">
    <name type="scientific">Grus japonensis parvovirus 3</name>
    <dbReference type="NCBI Taxonomy" id="3071218"/>
    <lineage>
        <taxon>Viruses</taxon>
        <taxon>Monodnaviria</taxon>
        <taxon>Shotokuvirae</taxon>
        <taxon>Cossaviricota</taxon>
        <taxon>Quintoviricetes</taxon>
        <taxon>Piccovirales</taxon>
        <taxon>Parvoviridae</taxon>
        <taxon>Hamaparvovirinae</taxon>
        <taxon>Chaphamaparvovirus</taxon>
        <taxon>Chaphamaparvovirus gruiform3</taxon>
    </lineage>
</organism>
<sequence>MAEHFSVTNCYGAYIKNQPYIFPYDTEVVIPDSDYSVNTGWHLIPTQLYRHFFKPKQWYKLQIDYQAFKITGYTVKCFNLVPLMTQINFQQTQLFTSFNSAIYGLAYQDTIGETMYHNWLTQDTDNPDLAQNEGVYRKDSTNTMRYMLPIYHFKVNNVSYHSDWSVSNSSSTGNAVFPQSGKPTGSIWNPFERPNHLMEFRPGKNCITFNWTSTDSQWFNLDRPGSWYPYGCMGPYNGRKRPFTGKLTTECDPDKLTSQYENSTREIHDYTIQNMSDQPLLNQSWYWIEMNRSIMQDPTTDKPDLNWPGTEYETTQNPPDQCFIKMLPLFDENDNLIPITAYLSIQVTLHMQVKARESAYFAPTWGPFNGNSLYSMTPKHRQFTKSYVRYRTKGARQSWQNWLKHKEGSNNQWKQAHAREDPYNYTGDDCVLEKNPSDSTGLNGTRALTNNPDTIDGEPKFQNIQITVPNDQRMTSPMRIFQK</sequence>
<feature type="region of interest" description="Disordered" evidence="1">
    <location>
        <begin position="435"/>
        <end position="458"/>
    </location>
</feature>
<evidence type="ECO:0000256" key="1">
    <source>
        <dbReference type="SAM" id="MobiDB-lite"/>
    </source>
</evidence>